<sequence>MVSATQSGNKDISLLPKISAGTIREHTCVSSLLSSWWESFREHGPGRLAWRLVDSPLTFLHAPVPSSRSVQHHASVLHVVSLLFDSNLRPHKLGTSSFPPLAHPLPLPHVLPLLLLLLLLRFLPVVLSSDLSVAPFHRLLLPLLPPFEVSPGPCLFLHPRPRPLGYLGRRAPPLPSSFPPSLPLPAFLPESLRPRPSHVLALPPFASPAHPLGSGTLPFFPLHLPPLPPRHPLPLRHAPFLPRHGHNILRLERPRLVRLHPRVVLGSLPFPPSVGAAPLVPSTPGARRFPLLPAAWLDAGNLPPDQCHAGTHTLRIQYGRQEPGGSLPSLPHGDLRGAVGVAPPPPSLPSSLPPFLPPSRRWRTLAYGEKRGRRGGRREGGKEGGGGRCIDRGAGGPRSGRGTGGRGGSDRREDVTWRHSRQGAGGEGRRREGGRGGGRARREKAAAGYSF</sequence>
<keyword evidence="3" id="KW-1185">Reference proteome</keyword>
<feature type="compositionally biased region" description="Pro residues" evidence="1">
    <location>
        <begin position="342"/>
        <end position="357"/>
    </location>
</feature>
<feature type="compositionally biased region" description="Gly residues" evidence="1">
    <location>
        <begin position="383"/>
        <end position="407"/>
    </location>
</feature>
<dbReference type="EMBL" id="AZIL01001605">
    <property type="protein sequence ID" value="EWM23519.1"/>
    <property type="molecule type" value="Genomic_DNA"/>
</dbReference>
<dbReference type="Proteomes" id="UP000019335">
    <property type="component" value="Chromosome 16"/>
</dbReference>
<organism evidence="2 3">
    <name type="scientific">Nannochloropsis gaditana</name>
    <dbReference type="NCBI Taxonomy" id="72520"/>
    <lineage>
        <taxon>Eukaryota</taxon>
        <taxon>Sar</taxon>
        <taxon>Stramenopiles</taxon>
        <taxon>Ochrophyta</taxon>
        <taxon>Eustigmatophyceae</taxon>
        <taxon>Eustigmatales</taxon>
        <taxon>Monodopsidaceae</taxon>
        <taxon>Nannochloropsis</taxon>
    </lineage>
</organism>
<gene>
    <name evidence="2" type="ORF">Naga_100754g2</name>
</gene>
<name>W7TT76_9STRA</name>
<evidence type="ECO:0000256" key="1">
    <source>
        <dbReference type="SAM" id="MobiDB-lite"/>
    </source>
</evidence>
<accession>W7TT76</accession>
<feature type="region of interest" description="Disordered" evidence="1">
    <location>
        <begin position="319"/>
        <end position="451"/>
    </location>
</feature>
<evidence type="ECO:0000313" key="3">
    <source>
        <dbReference type="Proteomes" id="UP000019335"/>
    </source>
</evidence>
<evidence type="ECO:0000313" key="2">
    <source>
        <dbReference type="EMBL" id="EWM23519.1"/>
    </source>
</evidence>
<reference evidence="2 3" key="1">
    <citation type="journal article" date="2014" name="Mol. Plant">
        <title>Chromosome Scale Genome Assembly and Transcriptome Profiling of Nannochloropsis gaditana in Nitrogen Depletion.</title>
        <authorList>
            <person name="Corteggiani Carpinelli E."/>
            <person name="Telatin A."/>
            <person name="Vitulo N."/>
            <person name="Forcato C."/>
            <person name="D'Angelo M."/>
            <person name="Schiavon R."/>
            <person name="Vezzi A."/>
            <person name="Giacometti G.M."/>
            <person name="Morosinotto T."/>
            <person name="Valle G."/>
        </authorList>
    </citation>
    <scope>NUCLEOTIDE SEQUENCE [LARGE SCALE GENOMIC DNA]</scope>
    <source>
        <strain evidence="2 3">B-31</strain>
    </source>
</reference>
<protein>
    <submittedName>
        <fullName evidence="2">Uncharacterized protein</fullName>
    </submittedName>
</protein>
<comment type="caution">
    <text evidence="2">The sequence shown here is derived from an EMBL/GenBank/DDBJ whole genome shotgun (WGS) entry which is preliminary data.</text>
</comment>
<proteinExistence type="predicted"/>
<feature type="compositionally biased region" description="Basic and acidic residues" evidence="1">
    <location>
        <begin position="408"/>
        <end position="417"/>
    </location>
</feature>
<dbReference type="AlphaFoldDB" id="W7TT76"/>